<dbReference type="NCBIfam" id="TIGR01552">
    <property type="entry name" value="phd_fam"/>
    <property type="match status" value="1"/>
</dbReference>
<dbReference type="Gene3D" id="3.40.1620.10">
    <property type="entry name" value="YefM-like domain"/>
    <property type="match status" value="1"/>
</dbReference>
<dbReference type="InterPro" id="IPR036165">
    <property type="entry name" value="YefM-like_sf"/>
</dbReference>
<dbReference type="EMBL" id="CP089984">
    <property type="protein sequence ID" value="WXB14397.1"/>
    <property type="molecule type" value="Genomic_DNA"/>
</dbReference>
<sequence>MKRSIFNVAEAKARLPELIERAADGEEIVLARAGKPRARLMPLEPAEPKQLRVPGKGKGRFRSVSEPEAPLSEEWIALFEGRASS</sequence>
<evidence type="ECO:0000256" key="1">
    <source>
        <dbReference type="ARBA" id="ARBA00009981"/>
    </source>
</evidence>
<evidence type="ECO:0000256" key="2">
    <source>
        <dbReference type="RuleBase" id="RU362080"/>
    </source>
</evidence>
<organism evidence="3 4">
    <name type="scientific">Pendulispora albinea</name>
    <dbReference type="NCBI Taxonomy" id="2741071"/>
    <lineage>
        <taxon>Bacteria</taxon>
        <taxon>Pseudomonadati</taxon>
        <taxon>Myxococcota</taxon>
        <taxon>Myxococcia</taxon>
        <taxon>Myxococcales</taxon>
        <taxon>Sorangiineae</taxon>
        <taxon>Pendulisporaceae</taxon>
        <taxon>Pendulispora</taxon>
    </lineage>
</organism>
<dbReference type="RefSeq" id="WP_394824017.1">
    <property type="nucleotide sequence ID" value="NZ_CP089984.1"/>
</dbReference>
<comment type="function">
    <text evidence="2">Antitoxin component of a type II toxin-antitoxin (TA) system.</text>
</comment>
<dbReference type="InterPro" id="IPR006442">
    <property type="entry name" value="Antitoxin_Phd/YefM"/>
</dbReference>
<dbReference type="SUPFAM" id="SSF143120">
    <property type="entry name" value="YefM-like"/>
    <property type="match status" value="1"/>
</dbReference>
<dbReference type="Proteomes" id="UP001370348">
    <property type="component" value="Chromosome"/>
</dbReference>
<dbReference type="Pfam" id="PF02604">
    <property type="entry name" value="PhdYeFM_antitox"/>
    <property type="match status" value="1"/>
</dbReference>
<gene>
    <name evidence="3" type="ORF">LZC94_42055</name>
</gene>
<name>A0ABZ2LZA4_9BACT</name>
<reference evidence="3 4" key="1">
    <citation type="submission" date="2021-12" db="EMBL/GenBank/DDBJ databases">
        <title>Discovery of the Pendulisporaceae a myxobacterial family with distinct sporulation behavior and unique specialized metabolism.</title>
        <authorList>
            <person name="Garcia R."/>
            <person name="Popoff A."/>
            <person name="Bader C.D."/>
            <person name="Loehr J."/>
            <person name="Walesch S."/>
            <person name="Walt C."/>
            <person name="Boldt J."/>
            <person name="Bunk B."/>
            <person name="Haeckl F.J.F.P.J."/>
            <person name="Gunesch A.P."/>
            <person name="Birkelbach J."/>
            <person name="Nuebel U."/>
            <person name="Pietschmann T."/>
            <person name="Bach T."/>
            <person name="Mueller R."/>
        </authorList>
    </citation>
    <scope>NUCLEOTIDE SEQUENCE [LARGE SCALE GENOMIC DNA]</scope>
    <source>
        <strain evidence="3 4">MSr11954</strain>
    </source>
</reference>
<evidence type="ECO:0000313" key="4">
    <source>
        <dbReference type="Proteomes" id="UP001370348"/>
    </source>
</evidence>
<keyword evidence="4" id="KW-1185">Reference proteome</keyword>
<evidence type="ECO:0000313" key="3">
    <source>
        <dbReference type="EMBL" id="WXB14397.1"/>
    </source>
</evidence>
<protein>
    <recommendedName>
        <fullName evidence="2">Antitoxin</fullName>
    </recommendedName>
</protein>
<comment type="similarity">
    <text evidence="1 2">Belongs to the phD/YefM antitoxin family.</text>
</comment>
<accession>A0ABZ2LZA4</accession>
<proteinExistence type="inferred from homology"/>